<reference evidence="9" key="1">
    <citation type="submission" date="2025-08" db="UniProtKB">
        <authorList>
            <consortium name="RefSeq"/>
        </authorList>
    </citation>
    <scope>IDENTIFICATION</scope>
</reference>
<feature type="repeat" description="ANK" evidence="6">
    <location>
        <begin position="136"/>
        <end position="168"/>
    </location>
</feature>
<sequence length="304" mass="33817">MELQGSEPISWRSEEATPMMVQVHDGGYESSVSHEKQDTQDGNADSQYPISLKTDKSGRLLLETPADLQNLLLLRNTKRKQKAAVRKPAAVAPLSVERVPYFVDEDDFFQACDQNKLLLIDRYLSIGGDVNACDTFERTGLHRASSQGHTEVVIILLEAGADVHSRDKLWSTCVHSACRGGHLSILKLLLNHGANITATDKLDSTPLHVSVRTGHLDCAEHLIHCGAELNVQDKEGDTPLHDAVHLNRFKMVQLLLLHGANTHIRNQVTHTCTVYRSYRNDTRLIMCPPPEWMLSSGRCDGMAE</sequence>
<dbReference type="SUPFAM" id="SSF48403">
    <property type="entry name" value="Ankyrin repeat"/>
    <property type="match status" value="1"/>
</dbReference>
<evidence type="ECO:0000256" key="1">
    <source>
        <dbReference type="ARBA" id="ARBA00004123"/>
    </source>
</evidence>
<evidence type="ECO:0000313" key="9">
    <source>
        <dbReference type="RefSeq" id="XP_028264232.1"/>
    </source>
</evidence>
<dbReference type="PRINTS" id="PR01415">
    <property type="entry name" value="ANKYRIN"/>
</dbReference>
<feature type="repeat" description="ANK" evidence="6">
    <location>
        <begin position="202"/>
        <end position="234"/>
    </location>
</feature>
<dbReference type="GeneID" id="114437624"/>
<name>A0A6P7IME4_9TELE</name>
<evidence type="ECO:0000313" key="8">
    <source>
        <dbReference type="Proteomes" id="UP000515145"/>
    </source>
</evidence>
<evidence type="ECO:0000256" key="4">
    <source>
        <dbReference type="ARBA" id="ARBA00023242"/>
    </source>
</evidence>
<evidence type="ECO:0000256" key="7">
    <source>
        <dbReference type="SAM" id="MobiDB-lite"/>
    </source>
</evidence>
<dbReference type="InterPro" id="IPR036770">
    <property type="entry name" value="Ankyrin_rpt-contain_sf"/>
</dbReference>
<dbReference type="Pfam" id="PF12796">
    <property type="entry name" value="Ank_2"/>
    <property type="match status" value="1"/>
</dbReference>
<feature type="compositionally biased region" description="Polar residues" evidence="7">
    <location>
        <begin position="40"/>
        <end position="49"/>
    </location>
</feature>
<gene>
    <name evidence="9" type="primary">LOC114437624</name>
</gene>
<dbReference type="InParanoid" id="A0A6P7IME4"/>
<dbReference type="OrthoDB" id="426293at2759"/>
<feature type="repeat" description="ANK" evidence="6">
    <location>
        <begin position="169"/>
        <end position="201"/>
    </location>
</feature>
<evidence type="ECO:0000256" key="2">
    <source>
        <dbReference type="ARBA" id="ARBA00022737"/>
    </source>
</evidence>
<dbReference type="RefSeq" id="XP_028264232.1">
    <property type="nucleotide sequence ID" value="XM_028408431.1"/>
</dbReference>
<dbReference type="Pfam" id="PF00023">
    <property type="entry name" value="Ank"/>
    <property type="match status" value="2"/>
</dbReference>
<dbReference type="PANTHER" id="PTHR24126">
    <property type="entry name" value="ANKYRIN REPEAT, PH AND SEC7 DOMAIN CONTAINING PROTEIN SECG-RELATED"/>
    <property type="match status" value="1"/>
</dbReference>
<evidence type="ECO:0000256" key="3">
    <source>
        <dbReference type="ARBA" id="ARBA00023043"/>
    </source>
</evidence>
<dbReference type="PROSITE" id="PS50088">
    <property type="entry name" value="ANK_REPEAT"/>
    <property type="match status" value="4"/>
</dbReference>
<comment type="subcellular location">
    <subcellularLocation>
        <location evidence="1">Nucleus</location>
    </subcellularLocation>
</comment>
<organism evidence="8 9">
    <name type="scientific">Parambassis ranga</name>
    <name type="common">Indian glassy fish</name>
    <dbReference type="NCBI Taxonomy" id="210632"/>
    <lineage>
        <taxon>Eukaryota</taxon>
        <taxon>Metazoa</taxon>
        <taxon>Chordata</taxon>
        <taxon>Craniata</taxon>
        <taxon>Vertebrata</taxon>
        <taxon>Euteleostomi</taxon>
        <taxon>Actinopterygii</taxon>
        <taxon>Neopterygii</taxon>
        <taxon>Teleostei</taxon>
        <taxon>Neoteleostei</taxon>
        <taxon>Acanthomorphata</taxon>
        <taxon>Ovalentaria</taxon>
        <taxon>Ambassidae</taxon>
        <taxon>Parambassis</taxon>
    </lineage>
</organism>
<dbReference type="GO" id="GO:0005634">
    <property type="term" value="C:nucleus"/>
    <property type="evidence" value="ECO:0007669"/>
    <property type="project" value="UniProtKB-SubCell"/>
</dbReference>
<dbReference type="PROSITE" id="PS50297">
    <property type="entry name" value="ANK_REP_REGION"/>
    <property type="match status" value="4"/>
</dbReference>
<keyword evidence="8" id="KW-1185">Reference proteome</keyword>
<feature type="repeat" description="ANK" evidence="6">
    <location>
        <begin position="235"/>
        <end position="267"/>
    </location>
</feature>
<dbReference type="Proteomes" id="UP000515145">
    <property type="component" value="Chromosome 6"/>
</dbReference>
<proteinExistence type="predicted"/>
<dbReference type="GO" id="GO:0061629">
    <property type="term" value="F:RNA polymerase II-specific DNA-binding transcription factor binding"/>
    <property type="evidence" value="ECO:0007669"/>
    <property type="project" value="TreeGrafter"/>
</dbReference>
<dbReference type="AlphaFoldDB" id="A0A6P7IME4"/>
<keyword evidence="4" id="KW-0539">Nucleus</keyword>
<dbReference type="InterPro" id="IPR002110">
    <property type="entry name" value="Ankyrin_rpt"/>
</dbReference>
<dbReference type="PANTHER" id="PTHR24126:SF7">
    <property type="entry name" value="ANKYRIN REPEAT DOMAIN-CONTAINING PROTEIN 1"/>
    <property type="match status" value="1"/>
</dbReference>
<keyword evidence="2" id="KW-0677">Repeat</keyword>
<accession>A0A6P7IME4</accession>
<evidence type="ECO:0000256" key="5">
    <source>
        <dbReference type="ARBA" id="ARBA00039564"/>
    </source>
</evidence>
<dbReference type="Gene3D" id="1.25.40.20">
    <property type="entry name" value="Ankyrin repeat-containing domain"/>
    <property type="match status" value="2"/>
</dbReference>
<keyword evidence="3 6" id="KW-0040">ANK repeat</keyword>
<feature type="region of interest" description="Disordered" evidence="7">
    <location>
        <begin position="27"/>
        <end position="49"/>
    </location>
</feature>
<dbReference type="GO" id="GO:0006357">
    <property type="term" value="P:regulation of transcription by RNA polymerase II"/>
    <property type="evidence" value="ECO:0007669"/>
    <property type="project" value="TreeGrafter"/>
</dbReference>
<dbReference type="GO" id="GO:0005737">
    <property type="term" value="C:cytoplasm"/>
    <property type="evidence" value="ECO:0007669"/>
    <property type="project" value="UniProtKB-ARBA"/>
</dbReference>
<protein>
    <recommendedName>
        <fullName evidence="5">Ankyrin repeat domain-containing protein 1</fullName>
    </recommendedName>
</protein>
<dbReference type="SMART" id="SM00248">
    <property type="entry name" value="ANK"/>
    <property type="match status" value="4"/>
</dbReference>
<evidence type="ECO:0000256" key="6">
    <source>
        <dbReference type="PROSITE-ProRule" id="PRU00023"/>
    </source>
</evidence>